<protein>
    <submittedName>
        <fullName evidence="4">Bacterial DNA-binding protein</fullName>
    </submittedName>
</protein>
<reference evidence="4 5" key="1">
    <citation type="journal article" date="2015" name="Science">
        <title>Genetic determinants of in vivo fitness and diet responsiveness in multiple human gut Bacteroides.</title>
        <authorList>
            <person name="Wu M."/>
            <person name="McNulty N.P."/>
            <person name="Rodionov D.A."/>
            <person name="Khoroshkin M.S."/>
            <person name="Griffin N.W."/>
            <person name="Cheng J."/>
            <person name="Latreille P."/>
            <person name="Kerstetter R.A."/>
            <person name="Terrapon N."/>
            <person name="Henrissat B."/>
            <person name="Osterman A.L."/>
            <person name="Gordon J.I."/>
        </authorList>
    </citation>
    <scope>NUCLEOTIDE SEQUENCE [LARGE SCALE GENOMIC DNA]</scope>
    <source>
        <strain evidence="4 5">WH2</strain>
    </source>
</reference>
<evidence type="ECO:0000259" key="3">
    <source>
        <dbReference type="Pfam" id="PF18291"/>
    </source>
</evidence>
<dbReference type="PATRIC" id="fig|246787.4.peg.4299"/>
<dbReference type="KEGG" id="bcel:BcellWH2_04156"/>
<dbReference type="Pfam" id="PF18291">
    <property type="entry name" value="HU-HIG"/>
    <property type="match status" value="1"/>
</dbReference>
<sequence>MAIPYIVCRKVDATKKEKPQLWYAVGKKIQKKSGRTERDVAHRVAQRTGFHPGVVEAVLAATGEIIEEELSDGRSVTLRGIGSFQTAVTSKGFEHPEDVLPHSVRLSRVYFKADRMLTLAVKRAGCHRIPFKYYFPKELLTKKMELADKQAEREEDEMDGAECS</sequence>
<evidence type="ECO:0000313" key="4">
    <source>
        <dbReference type="EMBL" id="ALJ61376.1"/>
    </source>
</evidence>
<dbReference type="RefSeq" id="WP_029427100.1">
    <property type="nucleotide sequence ID" value="NZ_CP012801.1"/>
</dbReference>
<dbReference type="NCBIfam" id="TIGR01201">
    <property type="entry name" value="HU_rel"/>
    <property type="match status" value="1"/>
</dbReference>
<keyword evidence="2" id="KW-0175">Coiled coil</keyword>
<organism evidence="4 5">
    <name type="scientific">Bacteroides cellulosilyticus</name>
    <dbReference type="NCBI Taxonomy" id="246787"/>
    <lineage>
        <taxon>Bacteria</taxon>
        <taxon>Pseudomonadati</taxon>
        <taxon>Bacteroidota</taxon>
        <taxon>Bacteroidia</taxon>
        <taxon>Bacteroidales</taxon>
        <taxon>Bacteroidaceae</taxon>
        <taxon>Bacteroides</taxon>
    </lineage>
</organism>
<name>A0A0P0FUQ5_9BACE</name>
<dbReference type="AlphaFoldDB" id="A0A0P0FUQ5"/>
<dbReference type="GO" id="GO:0003677">
    <property type="term" value="F:DNA binding"/>
    <property type="evidence" value="ECO:0007669"/>
    <property type="project" value="UniProtKB-KW"/>
</dbReference>
<evidence type="ECO:0000313" key="5">
    <source>
        <dbReference type="Proteomes" id="UP000061809"/>
    </source>
</evidence>
<dbReference type="Gene3D" id="4.10.520.10">
    <property type="entry name" value="IHF-like DNA-binding proteins"/>
    <property type="match status" value="1"/>
</dbReference>
<proteinExistence type="predicted"/>
<keyword evidence="1 4" id="KW-0238">DNA-binding</keyword>
<dbReference type="SUPFAM" id="SSF47729">
    <property type="entry name" value="IHF-like DNA-binding proteins"/>
    <property type="match status" value="1"/>
</dbReference>
<accession>A0A0P0FUQ5</accession>
<dbReference type="InterPro" id="IPR010992">
    <property type="entry name" value="IHF-like_DNA-bd_dom_sf"/>
</dbReference>
<feature type="coiled-coil region" evidence="2">
    <location>
        <begin position="137"/>
        <end position="164"/>
    </location>
</feature>
<dbReference type="Proteomes" id="UP000061809">
    <property type="component" value="Chromosome"/>
</dbReference>
<feature type="domain" description="HU" evidence="3">
    <location>
        <begin position="1"/>
        <end position="124"/>
    </location>
</feature>
<dbReference type="InterPro" id="IPR005902">
    <property type="entry name" value="HU_DNA-bd_put"/>
</dbReference>
<evidence type="ECO:0000256" key="2">
    <source>
        <dbReference type="SAM" id="Coils"/>
    </source>
</evidence>
<gene>
    <name evidence="4" type="ORF">BcellWH2_04156</name>
</gene>
<evidence type="ECO:0000256" key="1">
    <source>
        <dbReference type="ARBA" id="ARBA00023125"/>
    </source>
</evidence>
<dbReference type="EMBL" id="CP012801">
    <property type="protein sequence ID" value="ALJ61376.1"/>
    <property type="molecule type" value="Genomic_DNA"/>
</dbReference>
<dbReference type="InterPro" id="IPR041607">
    <property type="entry name" value="HU-HIG"/>
</dbReference>